<dbReference type="PROSITE" id="PS50011">
    <property type="entry name" value="PROTEIN_KINASE_DOM"/>
    <property type="match status" value="1"/>
</dbReference>
<evidence type="ECO:0000256" key="6">
    <source>
        <dbReference type="SAM" id="MobiDB-lite"/>
    </source>
</evidence>
<feature type="region of interest" description="Disordered" evidence="6">
    <location>
        <begin position="312"/>
        <end position="352"/>
    </location>
</feature>
<feature type="compositionally biased region" description="Polar residues" evidence="6">
    <location>
        <begin position="215"/>
        <end position="233"/>
    </location>
</feature>
<proteinExistence type="predicted"/>
<keyword evidence="4 5" id="KW-0067">ATP-binding</keyword>
<name>A0A250X4M4_9CHLO</name>
<dbReference type="PROSITE" id="PS00108">
    <property type="entry name" value="PROTEIN_KINASE_ST"/>
    <property type="match status" value="1"/>
</dbReference>
<accession>A0A250X4M4</accession>
<evidence type="ECO:0000256" key="4">
    <source>
        <dbReference type="ARBA" id="ARBA00022840"/>
    </source>
</evidence>
<dbReference type="InterPro" id="IPR011009">
    <property type="entry name" value="Kinase-like_dom_sf"/>
</dbReference>
<dbReference type="EMBL" id="BEGY01000028">
    <property type="protein sequence ID" value="GAX77869.1"/>
    <property type="molecule type" value="Genomic_DNA"/>
</dbReference>
<dbReference type="SUPFAM" id="SSF56112">
    <property type="entry name" value="Protein kinase-like (PK-like)"/>
    <property type="match status" value="1"/>
</dbReference>
<dbReference type="OrthoDB" id="4062651at2759"/>
<evidence type="ECO:0000256" key="5">
    <source>
        <dbReference type="PROSITE-ProRule" id="PRU10141"/>
    </source>
</evidence>
<dbReference type="InterPro" id="IPR000719">
    <property type="entry name" value="Prot_kinase_dom"/>
</dbReference>
<feature type="compositionally biased region" description="Low complexity" evidence="6">
    <location>
        <begin position="368"/>
        <end position="395"/>
    </location>
</feature>
<evidence type="ECO:0000313" key="8">
    <source>
        <dbReference type="EMBL" id="GAX77869.1"/>
    </source>
</evidence>
<reference evidence="8 9" key="1">
    <citation type="submission" date="2017-08" db="EMBL/GenBank/DDBJ databases">
        <title>Acidophilic green algal genome provides insights into adaptation to an acidic environment.</title>
        <authorList>
            <person name="Hirooka S."/>
            <person name="Hirose Y."/>
            <person name="Kanesaki Y."/>
            <person name="Higuchi S."/>
            <person name="Fujiwara T."/>
            <person name="Onuma R."/>
            <person name="Era A."/>
            <person name="Ohbayashi R."/>
            <person name="Uzuka A."/>
            <person name="Nozaki H."/>
            <person name="Yoshikawa H."/>
            <person name="Miyagishima S.Y."/>
        </authorList>
    </citation>
    <scope>NUCLEOTIDE SEQUENCE [LARGE SCALE GENOMIC DNA]</scope>
    <source>
        <strain evidence="8 9">NIES-2499</strain>
    </source>
</reference>
<dbReference type="PANTHER" id="PTHR44329">
    <property type="entry name" value="SERINE/THREONINE-PROTEIN KINASE TNNI3K-RELATED"/>
    <property type="match status" value="1"/>
</dbReference>
<evidence type="ECO:0000256" key="2">
    <source>
        <dbReference type="ARBA" id="ARBA00022741"/>
    </source>
</evidence>
<keyword evidence="9" id="KW-1185">Reference proteome</keyword>
<protein>
    <recommendedName>
        <fullName evidence="7">Protein kinase domain-containing protein</fullName>
    </recommendedName>
</protein>
<dbReference type="Gene3D" id="3.30.200.20">
    <property type="entry name" value="Phosphorylase Kinase, domain 1"/>
    <property type="match status" value="1"/>
</dbReference>
<dbReference type="Pfam" id="PF00069">
    <property type="entry name" value="Pkinase"/>
    <property type="match status" value="2"/>
</dbReference>
<sequence length="1001" mass="104849">MPISCTGLCVFGGNSLLLSSQYATPLPTLTLRGDEPTNYSAIVLDPSSPVTLQTGATLALTYVTITNAVLSMDKEQASTGQQMNSTNSPETSLLNMQGIDLQGSAELIIQHSTVNMNCSSWLMVQLYFCNKSILTSSGLQSGGFGVQVRDTSMWVSNVTIGAVTLIHVALLPVPSLCSSSPSQLPASCSSDSVVAPTSNDSVGQKVGPPLQVSPLSGSSTVDGLPSSANIGTGSSEGQGVSGLAVNSSSSNDGGSGSSSSVQLQMAIAISAGVVSVSGVVLFLFVAKRISKHRHNQEVAVVVTAIPATVAAPDDAPHTAADRSNGTKNRESSSDSKHDKDDTNSGGEGNFAVDNSHRVHIHIEENNVTGSAAATTPPSLATAGSAAATTPPSLATAPIDMRQRAEAPKIMINNNGVNVANVSAGGGSSSARTDVSNGITVVKITSMRRDLRRQLGELREELGPCAYLPAAAAADIMNAADGRSDITNSKWEAKQLIGRGGYGSVYKGTWRGLEVAIKRVIFQVLEGEEGEERRLATLQEAVINESVHHPNLISTYCTEMLPLRDISNKMAALQGVLDWQMHIIMEYCEGGSLRTAVRDGSLRKEKSRSLQLLLILQILRQMAAAFIYLHAHNIIHGDLKPDNVLFKSALLTDDSYDRHNPLCPVSAPDGSASGHQVVAATSFSKRPGCEPIYHHRQLTDAATAACSAGLAASGIKLPTLKEGLVKIVDFGLSKSIHGNMTHVSGIKQGTPLYAAPEILREARTSKAADVYSFGVIMWELYHNTLAYYQYATLAQSMASDVTASRNVSSSGDENKKTSTGGVNTEMSDTAASASPVPPVPAVPLPDNGQLPCIHDGRGIAVDGRLFTLQSKLFPYTGATAGLGGNNLDMTSLRTNAHGVEEAEILHQTCESFAVLGRSCTMQDPATRPSIKEVFQSLEDMIEGLLRRLAINGGGSPVIHTQSSSATPVGTCSYLPESSTTLAGTTALLSGLPPTPMAAPKAP</sequence>
<evidence type="ECO:0000259" key="7">
    <source>
        <dbReference type="PROSITE" id="PS50011"/>
    </source>
</evidence>
<evidence type="ECO:0000313" key="9">
    <source>
        <dbReference type="Proteomes" id="UP000232323"/>
    </source>
</evidence>
<feature type="region of interest" description="Disordered" evidence="6">
    <location>
        <begin position="804"/>
        <end position="835"/>
    </location>
</feature>
<dbReference type="SMART" id="SM00220">
    <property type="entry name" value="S_TKc"/>
    <property type="match status" value="1"/>
</dbReference>
<evidence type="ECO:0000256" key="1">
    <source>
        <dbReference type="ARBA" id="ARBA00022679"/>
    </source>
</evidence>
<feature type="region of interest" description="Disordered" evidence="6">
    <location>
        <begin position="366"/>
        <end position="395"/>
    </location>
</feature>
<keyword evidence="1" id="KW-0808">Transferase</keyword>
<dbReference type="PANTHER" id="PTHR44329:SF214">
    <property type="entry name" value="PROTEIN KINASE DOMAIN-CONTAINING PROTEIN"/>
    <property type="match status" value="1"/>
</dbReference>
<feature type="region of interest" description="Disordered" evidence="6">
    <location>
        <begin position="215"/>
        <end position="259"/>
    </location>
</feature>
<dbReference type="InterPro" id="IPR051681">
    <property type="entry name" value="Ser/Thr_Kinases-Pseudokinases"/>
</dbReference>
<feature type="domain" description="Protein kinase" evidence="7">
    <location>
        <begin position="490"/>
        <end position="940"/>
    </location>
</feature>
<feature type="compositionally biased region" description="Basic and acidic residues" evidence="6">
    <location>
        <begin position="327"/>
        <end position="342"/>
    </location>
</feature>
<organism evidence="8 9">
    <name type="scientific">Chlamydomonas eustigma</name>
    <dbReference type="NCBI Taxonomy" id="1157962"/>
    <lineage>
        <taxon>Eukaryota</taxon>
        <taxon>Viridiplantae</taxon>
        <taxon>Chlorophyta</taxon>
        <taxon>core chlorophytes</taxon>
        <taxon>Chlorophyceae</taxon>
        <taxon>CS clade</taxon>
        <taxon>Chlamydomonadales</taxon>
        <taxon>Chlamydomonadaceae</taxon>
        <taxon>Chlamydomonas</taxon>
    </lineage>
</organism>
<dbReference type="Gene3D" id="1.10.510.10">
    <property type="entry name" value="Transferase(Phosphotransferase) domain 1"/>
    <property type="match status" value="1"/>
</dbReference>
<dbReference type="GO" id="GO:0005524">
    <property type="term" value="F:ATP binding"/>
    <property type="evidence" value="ECO:0007669"/>
    <property type="project" value="UniProtKB-UniRule"/>
</dbReference>
<feature type="compositionally biased region" description="Polar residues" evidence="6">
    <location>
        <begin position="804"/>
        <end position="828"/>
    </location>
</feature>
<dbReference type="AlphaFoldDB" id="A0A250X4M4"/>
<gene>
    <name evidence="8" type="ORF">CEUSTIGMA_g5311.t1</name>
</gene>
<feature type="compositionally biased region" description="Low complexity" evidence="6">
    <location>
        <begin position="246"/>
        <end position="259"/>
    </location>
</feature>
<evidence type="ECO:0000256" key="3">
    <source>
        <dbReference type="ARBA" id="ARBA00022777"/>
    </source>
</evidence>
<keyword evidence="3" id="KW-0418">Kinase</keyword>
<dbReference type="Proteomes" id="UP000232323">
    <property type="component" value="Unassembled WGS sequence"/>
</dbReference>
<comment type="caution">
    <text evidence="8">The sequence shown here is derived from an EMBL/GenBank/DDBJ whole genome shotgun (WGS) entry which is preliminary data.</text>
</comment>
<feature type="binding site" evidence="5">
    <location>
        <position position="517"/>
    </location>
    <ligand>
        <name>ATP</name>
        <dbReference type="ChEBI" id="CHEBI:30616"/>
    </ligand>
</feature>
<dbReference type="InterPro" id="IPR008271">
    <property type="entry name" value="Ser/Thr_kinase_AS"/>
</dbReference>
<dbReference type="PROSITE" id="PS00107">
    <property type="entry name" value="PROTEIN_KINASE_ATP"/>
    <property type="match status" value="1"/>
</dbReference>
<dbReference type="GO" id="GO:0004674">
    <property type="term" value="F:protein serine/threonine kinase activity"/>
    <property type="evidence" value="ECO:0007669"/>
    <property type="project" value="TreeGrafter"/>
</dbReference>
<keyword evidence="2 5" id="KW-0547">Nucleotide-binding</keyword>
<dbReference type="InterPro" id="IPR017441">
    <property type="entry name" value="Protein_kinase_ATP_BS"/>
</dbReference>
<dbReference type="STRING" id="1157962.A0A250X4M4"/>